<accession>A0A1H6MRJ8</accession>
<evidence type="ECO:0000313" key="1">
    <source>
        <dbReference type="EMBL" id="SEI01268.1"/>
    </source>
</evidence>
<dbReference type="STRING" id="1679444.PYTT_2555"/>
<dbReference type="GO" id="GO:0008270">
    <property type="term" value="F:zinc ion binding"/>
    <property type="evidence" value="ECO:0007669"/>
    <property type="project" value="TreeGrafter"/>
</dbReference>
<sequence length="145" mass="16324">MNSSSFPISAAKRKDSILPTVSGLRLTRQRQEVYQVLMDKRDHPTAAEVFRRAKLRLPSISLATVYNCLEALVKHRLVRQVNFDREPSRYCPNLVEHGHFQDIDTGIIHDITLKPGVLLEDVIDLPPGACVNEAEITLRGSIVKP</sequence>
<dbReference type="InterPro" id="IPR036388">
    <property type="entry name" value="WH-like_DNA-bd_sf"/>
</dbReference>
<dbReference type="Proteomes" id="UP000176204">
    <property type="component" value="Chromosome I"/>
</dbReference>
<dbReference type="GO" id="GO:0045892">
    <property type="term" value="P:negative regulation of DNA-templated transcription"/>
    <property type="evidence" value="ECO:0007669"/>
    <property type="project" value="TreeGrafter"/>
</dbReference>
<dbReference type="SUPFAM" id="SSF46785">
    <property type="entry name" value="Winged helix' DNA-binding domain"/>
    <property type="match status" value="1"/>
</dbReference>
<reference evidence="2" key="1">
    <citation type="submission" date="2016-09" db="EMBL/GenBank/DDBJ databases">
        <authorList>
            <person name="Koehorst J."/>
        </authorList>
    </citation>
    <scope>NUCLEOTIDE SEQUENCE [LARGE SCALE GENOMIC DNA]</scope>
</reference>
<dbReference type="CDD" id="cd07153">
    <property type="entry name" value="Fur_like"/>
    <property type="match status" value="1"/>
</dbReference>
<dbReference type="GO" id="GO:0000976">
    <property type="term" value="F:transcription cis-regulatory region binding"/>
    <property type="evidence" value="ECO:0007669"/>
    <property type="project" value="TreeGrafter"/>
</dbReference>
<dbReference type="AlphaFoldDB" id="A0A1H6MRJ8"/>
<keyword evidence="2" id="KW-1185">Reference proteome</keyword>
<dbReference type="EMBL" id="LT629973">
    <property type="protein sequence ID" value="SEI01268.1"/>
    <property type="molecule type" value="Genomic_DNA"/>
</dbReference>
<dbReference type="InterPro" id="IPR036390">
    <property type="entry name" value="WH_DNA-bd_sf"/>
</dbReference>
<dbReference type="Gene3D" id="1.10.10.10">
    <property type="entry name" value="Winged helix-like DNA-binding domain superfamily/Winged helix DNA-binding domain"/>
    <property type="match status" value="1"/>
</dbReference>
<gene>
    <name evidence="1" type="ORF">PYTT_2555</name>
</gene>
<dbReference type="KEGG" id="agl:PYTT_2555"/>
<name>A0A1H6MRJ8_9BACT</name>
<dbReference type="GO" id="GO:1900376">
    <property type="term" value="P:regulation of secondary metabolite biosynthetic process"/>
    <property type="evidence" value="ECO:0007669"/>
    <property type="project" value="TreeGrafter"/>
</dbReference>
<proteinExistence type="predicted"/>
<dbReference type="PANTHER" id="PTHR33202:SF7">
    <property type="entry name" value="FERRIC UPTAKE REGULATION PROTEIN"/>
    <property type="match status" value="1"/>
</dbReference>
<dbReference type="GO" id="GO:0003700">
    <property type="term" value="F:DNA-binding transcription factor activity"/>
    <property type="evidence" value="ECO:0007669"/>
    <property type="project" value="InterPro"/>
</dbReference>
<dbReference type="Pfam" id="PF01475">
    <property type="entry name" value="FUR"/>
    <property type="match status" value="1"/>
</dbReference>
<dbReference type="OrthoDB" id="8659436at2"/>
<evidence type="ECO:0000313" key="2">
    <source>
        <dbReference type="Proteomes" id="UP000176204"/>
    </source>
</evidence>
<protein>
    <submittedName>
        <fullName evidence="1">Ferric uptake regulator family</fullName>
    </submittedName>
</protein>
<dbReference type="PANTHER" id="PTHR33202">
    <property type="entry name" value="ZINC UPTAKE REGULATION PROTEIN"/>
    <property type="match status" value="1"/>
</dbReference>
<organism evidence="1 2">
    <name type="scientific">Akkermansia glycaniphila</name>
    <dbReference type="NCBI Taxonomy" id="1679444"/>
    <lineage>
        <taxon>Bacteria</taxon>
        <taxon>Pseudomonadati</taxon>
        <taxon>Verrucomicrobiota</taxon>
        <taxon>Verrucomicrobiia</taxon>
        <taxon>Verrucomicrobiales</taxon>
        <taxon>Akkermansiaceae</taxon>
        <taxon>Akkermansia</taxon>
    </lineage>
</organism>
<dbReference type="InterPro" id="IPR002481">
    <property type="entry name" value="FUR"/>
</dbReference>